<name>A0A7S7SLE2_PALFE</name>
<proteinExistence type="predicted"/>
<dbReference type="RefSeq" id="WP_194450004.1">
    <property type="nucleotide sequence ID" value="NZ_CP063849.1"/>
</dbReference>
<reference evidence="1 2" key="1">
    <citation type="submission" date="2020-10" db="EMBL/GenBank/DDBJ databases">
        <title>Complete genome sequence of Paludibaculum fermentans P105T, a facultatively anaerobic acidobacterium capable of dissimilatory Fe(III) reduction.</title>
        <authorList>
            <person name="Dedysh S.N."/>
            <person name="Beletsky A.V."/>
            <person name="Kulichevskaya I.S."/>
            <person name="Mardanov A.V."/>
            <person name="Ravin N.V."/>
        </authorList>
    </citation>
    <scope>NUCLEOTIDE SEQUENCE [LARGE SCALE GENOMIC DNA]</scope>
    <source>
        <strain evidence="1 2">P105</strain>
    </source>
</reference>
<accession>A0A7S7SLE2</accession>
<dbReference type="KEGG" id="pfer:IRI77_37365"/>
<sequence length="80" mass="8966">MSEWPGDGSVVTAEQVAQLDINNRSWGKELRTAAAELVNQRLANRISREDYTVRRSRGKADAGEHQRRAAVLASKLVRTF</sequence>
<gene>
    <name evidence="1" type="ORF">IRI77_37365</name>
</gene>
<evidence type="ECO:0000313" key="2">
    <source>
        <dbReference type="Proteomes" id="UP000593892"/>
    </source>
</evidence>
<dbReference type="EMBL" id="CP063849">
    <property type="protein sequence ID" value="QOY88341.1"/>
    <property type="molecule type" value="Genomic_DNA"/>
</dbReference>
<dbReference type="AlphaFoldDB" id="A0A7S7SLE2"/>
<dbReference type="Proteomes" id="UP000593892">
    <property type="component" value="Chromosome"/>
</dbReference>
<organism evidence="1 2">
    <name type="scientific">Paludibaculum fermentans</name>
    <dbReference type="NCBI Taxonomy" id="1473598"/>
    <lineage>
        <taxon>Bacteria</taxon>
        <taxon>Pseudomonadati</taxon>
        <taxon>Acidobacteriota</taxon>
        <taxon>Terriglobia</taxon>
        <taxon>Bryobacterales</taxon>
        <taxon>Bryobacteraceae</taxon>
        <taxon>Paludibaculum</taxon>
    </lineage>
</organism>
<evidence type="ECO:0000313" key="1">
    <source>
        <dbReference type="EMBL" id="QOY88341.1"/>
    </source>
</evidence>
<keyword evidence="2" id="KW-1185">Reference proteome</keyword>
<protein>
    <submittedName>
        <fullName evidence="1">Uncharacterized protein</fullName>
    </submittedName>
</protein>